<dbReference type="HAMAP" id="MF_02120">
    <property type="entry name" value="LysA"/>
    <property type="match status" value="1"/>
</dbReference>
<evidence type="ECO:0000256" key="5">
    <source>
        <dbReference type="HAMAP-Rule" id="MF_02120"/>
    </source>
</evidence>
<dbReference type="InterPro" id="IPR022643">
    <property type="entry name" value="De-COase2_C"/>
</dbReference>
<feature type="binding site" evidence="5">
    <location>
        <begin position="290"/>
        <end position="293"/>
    </location>
    <ligand>
        <name>pyridoxal 5'-phosphate</name>
        <dbReference type="ChEBI" id="CHEBI:597326"/>
    </ligand>
</feature>
<dbReference type="InterPro" id="IPR029066">
    <property type="entry name" value="PLP-binding_barrel"/>
</dbReference>
<feature type="binding site" evidence="5">
    <location>
        <position position="333"/>
    </location>
    <ligand>
        <name>substrate</name>
    </ligand>
</feature>
<feature type="active site" description="Proton donor" evidence="7">
    <location>
        <position position="364"/>
    </location>
</feature>
<dbReference type="InterPro" id="IPR022644">
    <property type="entry name" value="De-COase2_N"/>
</dbReference>
<evidence type="ECO:0000256" key="6">
    <source>
        <dbReference type="NCBIfam" id="TIGR01048"/>
    </source>
</evidence>
<dbReference type="Gene3D" id="3.20.20.10">
    <property type="entry name" value="Alanine racemase"/>
    <property type="match status" value="1"/>
</dbReference>
<organism evidence="11 12">
    <name type="scientific">Armatimonas rosea</name>
    <dbReference type="NCBI Taxonomy" id="685828"/>
    <lineage>
        <taxon>Bacteria</taxon>
        <taxon>Bacillati</taxon>
        <taxon>Armatimonadota</taxon>
        <taxon>Armatimonadia</taxon>
        <taxon>Armatimonadales</taxon>
        <taxon>Armatimonadaceae</taxon>
        <taxon>Armatimonas</taxon>
    </lineage>
</organism>
<dbReference type="InterPro" id="IPR009006">
    <property type="entry name" value="Ala_racemase/Decarboxylase_C"/>
</dbReference>
<dbReference type="CDD" id="cd06828">
    <property type="entry name" value="PLPDE_III_DapDC"/>
    <property type="match status" value="1"/>
</dbReference>
<feature type="domain" description="Orn/DAP/Arg decarboxylase 2 N-terminal" evidence="10">
    <location>
        <begin position="40"/>
        <end position="297"/>
    </location>
</feature>
<evidence type="ECO:0000313" key="11">
    <source>
        <dbReference type="EMBL" id="MBB6051112.1"/>
    </source>
</evidence>
<dbReference type="PANTHER" id="PTHR43727:SF2">
    <property type="entry name" value="GROUP IV DECARBOXYLASE"/>
    <property type="match status" value="1"/>
</dbReference>
<dbReference type="GO" id="GO:0009089">
    <property type="term" value="P:lysine biosynthetic process via diaminopimelate"/>
    <property type="evidence" value="ECO:0007669"/>
    <property type="project" value="UniProtKB-UniRule"/>
</dbReference>
<feature type="domain" description="Orn/DAP/Arg decarboxylase 2 C-terminal" evidence="9">
    <location>
        <begin position="33"/>
        <end position="390"/>
    </location>
</feature>
<evidence type="ECO:0000259" key="10">
    <source>
        <dbReference type="Pfam" id="PF02784"/>
    </source>
</evidence>
<dbReference type="PROSITE" id="PS00878">
    <property type="entry name" value="ODR_DC_2_1"/>
    <property type="match status" value="1"/>
</dbReference>
<keyword evidence="5" id="KW-0028">Amino-acid biosynthesis</keyword>
<comment type="subunit">
    <text evidence="5">Homodimer.</text>
</comment>
<dbReference type="PRINTS" id="PR01181">
    <property type="entry name" value="DAPDCRBXLASE"/>
</dbReference>
<keyword evidence="12" id="KW-1185">Reference proteome</keyword>
<dbReference type="Proteomes" id="UP000520814">
    <property type="component" value="Unassembled WGS sequence"/>
</dbReference>
<evidence type="ECO:0000256" key="1">
    <source>
        <dbReference type="ARBA" id="ARBA00001933"/>
    </source>
</evidence>
<comment type="similarity">
    <text evidence="5">Belongs to the Orn/Lys/Arg decarboxylase class-II family. LysA subfamily.</text>
</comment>
<feature type="binding site" evidence="5">
    <location>
        <position position="293"/>
    </location>
    <ligand>
        <name>substrate</name>
    </ligand>
</feature>
<evidence type="ECO:0000256" key="7">
    <source>
        <dbReference type="PIRSR" id="PIRSR600183-50"/>
    </source>
</evidence>
<comment type="catalytic activity">
    <reaction evidence="5 8">
        <text>meso-2,6-diaminopimelate + H(+) = L-lysine + CO2</text>
        <dbReference type="Rhea" id="RHEA:15101"/>
        <dbReference type="ChEBI" id="CHEBI:15378"/>
        <dbReference type="ChEBI" id="CHEBI:16526"/>
        <dbReference type="ChEBI" id="CHEBI:32551"/>
        <dbReference type="ChEBI" id="CHEBI:57791"/>
        <dbReference type="EC" id="4.1.1.20"/>
    </reaction>
</comment>
<keyword evidence="2 5" id="KW-0210">Decarboxylase</keyword>
<proteinExistence type="inferred from homology"/>
<dbReference type="Pfam" id="PF02784">
    <property type="entry name" value="Orn_Arg_deC_N"/>
    <property type="match status" value="1"/>
</dbReference>
<feature type="binding site" evidence="5">
    <location>
        <position position="365"/>
    </location>
    <ligand>
        <name>substrate</name>
    </ligand>
</feature>
<dbReference type="InterPro" id="IPR000183">
    <property type="entry name" value="Orn/DAP/Arg_de-COase"/>
</dbReference>
<dbReference type="EC" id="4.1.1.20" evidence="5 6"/>
<dbReference type="NCBIfam" id="TIGR01048">
    <property type="entry name" value="lysA"/>
    <property type="match status" value="1"/>
</dbReference>
<name>A0A7W9SQT4_ARMRO</name>
<dbReference type="AlphaFoldDB" id="A0A7W9SQT4"/>
<keyword evidence="3 5" id="KW-0663">Pyridoxal phosphate</keyword>
<dbReference type="SUPFAM" id="SSF50621">
    <property type="entry name" value="Alanine racemase C-terminal domain-like"/>
    <property type="match status" value="1"/>
</dbReference>
<feature type="binding site" evidence="5">
    <location>
        <position position="392"/>
    </location>
    <ligand>
        <name>pyridoxal 5'-phosphate</name>
        <dbReference type="ChEBI" id="CHEBI:597326"/>
    </ligand>
</feature>
<dbReference type="InterPro" id="IPR022653">
    <property type="entry name" value="De-COase2_pyr-phos_BS"/>
</dbReference>
<dbReference type="SUPFAM" id="SSF51419">
    <property type="entry name" value="PLP-binding barrel"/>
    <property type="match status" value="1"/>
</dbReference>
<dbReference type="InterPro" id="IPR002986">
    <property type="entry name" value="DAP_deCOOHase_LysA"/>
</dbReference>
<keyword evidence="4 5" id="KW-0456">Lyase</keyword>
<feature type="binding site" evidence="5">
    <location>
        <position position="248"/>
    </location>
    <ligand>
        <name>pyridoxal 5'-phosphate</name>
        <dbReference type="ChEBI" id="CHEBI:597326"/>
    </ligand>
</feature>
<accession>A0A7W9SQT4</accession>
<feature type="modified residue" description="N6-(pyridoxal phosphate)lysine" evidence="5 7">
    <location>
        <position position="66"/>
    </location>
</feature>
<dbReference type="EMBL" id="JACHGW010000002">
    <property type="protein sequence ID" value="MBB6051112.1"/>
    <property type="molecule type" value="Genomic_DNA"/>
</dbReference>
<feature type="binding site" evidence="5">
    <location>
        <position position="392"/>
    </location>
    <ligand>
        <name>substrate</name>
    </ligand>
</feature>
<protein>
    <recommendedName>
        <fullName evidence="5 6">Diaminopimelate decarboxylase</fullName>
        <shortName evidence="5">DAP decarboxylase</shortName>
        <shortName evidence="5">DAPDC</shortName>
        <ecNumber evidence="5 6">4.1.1.20</ecNumber>
    </recommendedName>
</protein>
<dbReference type="PANTHER" id="PTHR43727">
    <property type="entry name" value="DIAMINOPIMELATE DECARBOXYLASE"/>
    <property type="match status" value="1"/>
</dbReference>
<keyword evidence="5 8" id="KW-0457">Lysine biosynthesis</keyword>
<comment type="caution">
    <text evidence="11">The sequence shown here is derived from an EMBL/GenBank/DDBJ whole genome shotgun (WGS) entry which is preliminary data.</text>
</comment>
<dbReference type="RefSeq" id="WP_184197316.1">
    <property type="nucleotide sequence ID" value="NZ_JACHGW010000002.1"/>
</dbReference>
<dbReference type="Pfam" id="PF00278">
    <property type="entry name" value="Orn_DAP_Arg_deC"/>
    <property type="match status" value="1"/>
</dbReference>
<dbReference type="Gene3D" id="2.40.37.10">
    <property type="entry name" value="Lyase, Ornithine Decarboxylase, Chain A, domain 1"/>
    <property type="match status" value="1"/>
</dbReference>
<reference evidence="11 12" key="1">
    <citation type="submission" date="2020-08" db="EMBL/GenBank/DDBJ databases">
        <title>Genomic Encyclopedia of Type Strains, Phase IV (KMG-IV): sequencing the most valuable type-strain genomes for metagenomic binning, comparative biology and taxonomic classification.</title>
        <authorList>
            <person name="Goeker M."/>
        </authorList>
    </citation>
    <scope>NUCLEOTIDE SEQUENCE [LARGE SCALE GENOMIC DNA]</scope>
    <source>
        <strain evidence="11 12">DSM 23562</strain>
    </source>
</reference>
<dbReference type="UniPathway" id="UPA00034">
    <property type="reaction ID" value="UER00027"/>
</dbReference>
<feature type="binding site" evidence="5">
    <location>
        <position position="337"/>
    </location>
    <ligand>
        <name>substrate</name>
    </ligand>
</feature>
<dbReference type="GO" id="GO:0008836">
    <property type="term" value="F:diaminopimelate decarboxylase activity"/>
    <property type="evidence" value="ECO:0007669"/>
    <property type="project" value="UniProtKB-UniRule"/>
</dbReference>
<evidence type="ECO:0000259" key="9">
    <source>
        <dbReference type="Pfam" id="PF00278"/>
    </source>
</evidence>
<dbReference type="FunFam" id="3.20.20.10:FF:000003">
    <property type="entry name" value="Diaminopimelate decarboxylase"/>
    <property type="match status" value="1"/>
</dbReference>
<evidence type="ECO:0000313" key="12">
    <source>
        <dbReference type="Proteomes" id="UP000520814"/>
    </source>
</evidence>
<evidence type="ECO:0000256" key="4">
    <source>
        <dbReference type="ARBA" id="ARBA00023239"/>
    </source>
</evidence>
<comment type="cofactor">
    <cofactor evidence="1 5 7 8">
        <name>pyridoxal 5'-phosphate</name>
        <dbReference type="ChEBI" id="CHEBI:597326"/>
    </cofactor>
</comment>
<evidence type="ECO:0000256" key="3">
    <source>
        <dbReference type="ARBA" id="ARBA00022898"/>
    </source>
</evidence>
<comment type="function">
    <text evidence="5">Specifically catalyzes the decarboxylation of meso-diaminopimelate (meso-DAP) to L-lysine.</text>
</comment>
<sequence length="441" mass="47606">MLLGTQKINAQGHLEIGGCDTLALAAEFGTPLYVMDEALVRENCRRFTQVFTDRYPGEVEVSFAGKAFLTMAMVRLVQQEGLALDVASGGELYTALKAGFPAEKILYHGNFKSDEELAMGVAAGVGRFVVDNPYELKRLSELAAAQGKTQAILLRVTPGIDPHTHAKISTGQEDSKFGISVSSGLALATVQEALSLPGIDFKGIHCHIGSQLLDSHTHEDAAEIMVGFVAAIREATGFVCTDLDIGGGLGVRYLPSHNPPSYEEFADSVVSAVVGALEKHALPFPRLMLEPGRALVAEAGTTLYTVGPIKKIELAERTKTFVSVDGGLSDNPRPVMYDARYSVLVAGRAAQATDTTVTVSGKHCETDLLFPELALGEVHSGDILAVQTTGAYNHGMASNYNRFRRPAVVFVHDGQADVVWERESYDDLLRQERLPQRFLEE</sequence>
<evidence type="ECO:0000256" key="2">
    <source>
        <dbReference type="ARBA" id="ARBA00022793"/>
    </source>
</evidence>
<comment type="pathway">
    <text evidence="5 8">Amino-acid biosynthesis; L-lysine biosynthesis via DAP pathway; L-lysine from DL-2,6-diaminopimelate: step 1/1.</text>
</comment>
<evidence type="ECO:0000256" key="8">
    <source>
        <dbReference type="RuleBase" id="RU003738"/>
    </source>
</evidence>
<dbReference type="PRINTS" id="PR01179">
    <property type="entry name" value="ODADCRBXLASE"/>
</dbReference>
<dbReference type="GO" id="GO:0030170">
    <property type="term" value="F:pyridoxal phosphate binding"/>
    <property type="evidence" value="ECO:0007669"/>
    <property type="project" value="UniProtKB-UniRule"/>
</dbReference>
<gene>
    <name evidence="5" type="primary">lysA</name>
    <name evidence="11" type="ORF">HNQ39_002903</name>
</gene>